<sequence length="281" mass="33328">MSRSCLFHKLWTTQTIFSDAKLAVQSGVFRITHFHTLSRQAAICHNGGQKRVQSARKVQLVWTRTLIPKPYDEIDEEDPFEQTYNDCIDKEFELVYAFGGSDIWYHLTLGLCITAPTAFALVMISFYYMTYKELEYTTQSLSEMLENVKEIYMNLPPSSQWIFAQCFIIVCATCMHYFINKNNICRIYYSSRKDQYIGIVYQYGQKKKLKFTQRDISRKPVFLERFFQKKGITLGTEETFYIYERNFRDMTSQNQFFSEVAASEYLDKLKGKNRYRFKSKK</sequence>
<dbReference type="Proteomes" id="UP000005408">
    <property type="component" value="Unassembled WGS sequence"/>
</dbReference>
<proteinExistence type="predicted"/>
<keyword evidence="1" id="KW-1133">Transmembrane helix</keyword>
<dbReference type="AlphaFoldDB" id="A0A8W8K475"/>
<evidence type="ECO:0000313" key="3">
    <source>
        <dbReference type="Proteomes" id="UP000005408"/>
    </source>
</evidence>
<accession>A0A8W8K475</accession>
<name>A0A8W8K475_MAGGI</name>
<dbReference type="EnsemblMetazoa" id="G21587.1">
    <property type="protein sequence ID" value="G21587.1:cds"/>
    <property type="gene ID" value="G21587"/>
</dbReference>
<keyword evidence="1" id="KW-0472">Membrane</keyword>
<feature type="transmembrane region" description="Helical" evidence="1">
    <location>
        <begin position="103"/>
        <end position="128"/>
    </location>
</feature>
<dbReference type="EnsemblMetazoa" id="G21587.3">
    <property type="protein sequence ID" value="G21587.3:cds"/>
    <property type="gene ID" value="G21587"/>
</dbReference>
<evidence type="ECO:0000256" key="1">
    <source>
        <dbReference type="SAM" id="Phobius"/>
    </source>
</evidence>
<keyword evidence="3" id="KW-1185">Reference proteome</keyword>
<keyword evidence="1" id="KW-0812">Transmembrane</keyword>
<organism evidence="2 3">
    <name type="scientific">Magallana gigas</name>
    <name type="common">Pacific oyster</name>
    <name type="synonym">Crassostrea gigas</name>
    <dbReference type="NCBI Taxonomy" id="29159"/>
    <lineage>
        <taxon>Eukaryota</taxon>
        <taxon>Metazoa</taxon>
        <taxon>Spiralia</taxon>
        <taxon>Lophotrochozoa</taxon>
        <taxon>Mollusca</taxon>
        <taxon>Bivalvia</taxon>
        <taxon>Autobranchia</taxon>
        <taxon>Pteriomorphia</taxon>
        <taxon>Ostreida</taxon>
        <taxon>Ostreoidea</taxon>
        <taxon>Ostreidae</taxon>
        <taxon>Magallana</taxon>
    </lineage>
</organism>
<protein>
    <recommendedName>
        <fullName evidence="4">Transmembrane protein</fullName>
    </recommendedName>
</protein>
<reference evidence="2" key="1">
    <citation type="submission" date="2022-08" db="UniProtKB">
        <authorList>
            <consortium name="EnsemblMetazoa"/>
        </authorList>
    </citation>
    <scope>IDENTIFICATION</scope>
    <source>
        <strain evidence="2">05x7-T-G4-1.051#20</strain>
    </source>
</reference>
<evidence type="ECO:0000313" key="2">
    <source>
        <dbReference type="EnsemblMetazoa" id="G21587.1:cds"/>
    </source>
</evidence>
<feature type="transmembrane region" description="Helical" evidence="1">
    <location>
        <begin position="161"/>
        <end position="179"/>
    </location>
</feature>
<evidence type="ECO:0008006" key="4">
    <source>
        <dbReference type="Google" id="ProtNLM"/>
    </source>
</evidence>